<dbReference type="Proteomes" id="UP000005239">
    <property type="component" value="Unassembled WGS sequence"/>
</dbReference>
<reference evidence="1" key="2">
    <citation type="submission" date="2022-06" db="UniProtKB">
        <authorList>
            <consortium name="EnsemblMetazoa"/>
        </authorList>
    </citation>
    <scope>IDENTIFICATION</scope>
    <source>
        <strain evidence="1">PS312</strain>
    </source>
</reference>
<accession>A0A8R1U8Z9</accession>
<reference evidence="2" key="1">
    <citation type="journal article" date="2008" name="Nat. Genet.">
        <title>The Pristionchus pacificus genome provides a unique perspective on nematode lifestyle and parasitism.</title>
        <authorList>
            <person name="Dieterich C."/>
            <person name="Clifton S.W."/>
            <person name="Schuster L.N."/>
            <person name="Chinwalla A."/>
            <person name="Delehaunty K."/>
            <person name="Dinkelacker I."/>
            <person name="Fulton L."/>
            <person name="Fulton R."/>
            <person name="Godfrey J."/>
            <person name="Minx P."/>
            <person name="Mitreva M."/>
            <person name="Roeseler W."/>
            <person name="Tian H."/>
            <person name="Witte H."/>
            <person name="Yang S.P."/>
            <person name="Wilson R.K."/>
            <person name="Sommer R.J."/>
        </authorList>
    </citation>
    <scope>NUCLEOTIDE SEQUENCE [LARGE SCALE GENOMIC DNA]</scope>
    <source>
        <strain evidence="2">PS312</strain>
    </source>
</reference>
<accession>A0A2A6BZ32</accession>
<protein>
    <submittedName>
        <fullName evidence="1">Uncharacterized protein</fullName>
    </submittedName>
</protein>
<keyword evidence="2" id="KW-1185">Reference proteome</keyword>
<proteinExistence type="predicted"/>
<sequence length="196" mass="22705">MCLTPIINVLEVFKVETMLPVGEKVFANLEAMRQEQTTTSLPSAQSTLRSRRSSTSFAAKTRGLHFLDKSVLWREHVITTHKSCLLALVDFVSMLKRQIAMIKDRIRRADRDIPELPWEAEEWKKIGDYFREMEIIGRGRRTIPEESLSLATLINTLHNEAQSRMCQTTSLHMRLQITLSKMGIQQERIDAIHHNY</sequence>
<dbReference type="EnsemblMetazoa" id="PPA12941.1">
    <property type="protein sequence ID" value="PPA12941.1"/>
    <property type="gene ID" value="WBGene00102495"/>
</dbReference>
<organism evidence="1 2">
    <name type="scientific">Pristionchus pacificus</name>
    <name type="common">Parasitic nematode worm</name>
    <dbReference type="NCBI Taxonomy" id="54126"/>
    <lineage>
        <taxon>Eukaryota</taxon>
        <taxon>Metazoa</taxon>
        <taxon>Ecdysozoa</taxon>
        <taxon>Nematoda</taxon>
        <taxon>Chromadorea</taxon>
        <taxon>Rhabditida</taxon>
        <taxon>Rhabditina</taxon>
        <taxon>Diplogasteromorpha</taxon>
        <taxon>Diplogasteroidea</taxon>
        <taxon>Neodiplogasteridae</taxon>
        <taxon>Pristionchus</taxon>
    </lineage>
</organism>
<evidence type="ECO:0000313" key="1">
    <source>
        <dbReference type="EnsemblMetazoa" id="PPA12941.1"/>
    </source>
</evidence>
<gene>
    <name evidence="1" type="primary">WBGene00102495</name>
</gene>
<evidence type="ECO:0000313" key="2">
    <source>
        <dbReference type="Proteomes" id="UP000005239"/>
    </source>
</evidence>
<name>A0A2A6BZ32_PRIPA</name>
<dbReference type="AlphaFoldDB" id="A0A2A6BZ32"/>